<dbReference type="GO" id="GO:0006315">
    <property type="term" value="P:homing of group II introns"/>
    <property type="evidence" value="ECO:0007669"/>
    <property type="project" value="TreeGrafter"/>
</dbReference>
<accession>A0A0L6JVX1</accession>
<organism evidence="2 3">
    <name type="scientific">Pseudobacteroides cellulosolvens ATCC 35603 = DSM 2933</name>
    <dbReference type="NCBI Taxonomy" id="398512"/>
    <lineage>
        <taxon>Bacteria</taxon>
        <taxon>Bacillati</taxon>
        <taxon>Bacillota</taxon>
        <taxon>Clostridia</taxon>
        <taxon>Eubacteriales</taxon>
        <taxon>Oscillospiraceae</taxon>
        <taxon>Pseudobacteroides</taxon>
    </lineage>
</organism>
<feature type="domain" description="Reverse transcriptase" evidence="1">
    <location>
        <begin position="1"/>
        <end position="90"/>
    </location>
</feature>
<dbReference type="Proteomes" id="UP000036923">
    <property type="component" value="Unassembled WGS sequence"/>
</dbReference>
<dbReference type="GO" id="GO:0003964">
    <property type="term" value="F:RNA-directed DNA polymerase activity"/>
    <property type="evidence" value="ECO:0007669"/>
    <property type="project" value="UniProtKB-KW"/>
</dbReference>
<dbReference type="eggNOG" id="COG3344">
    <property type="taxonomic scope" value="Bacteria"/>
</dbReference>
<evidence type="ECO:0000313" key="2">
    <source>
        <dbReference type="EMBL" id="KNY29869.1"/>
    </source>
</evidence>
<dbReference type="RefSeq" id="WP_050753823.1">
    <property type="nucleotide sequence ID" value="NZ_LGTC01000001.1"/>
</dbReference>
<dbReference type="PANTHER" id="PTHR33642">
    <property type="entry name" value="COX1/OXI3 INTRON 1 PROTEIN-RELATED"/>
    <property type="match status" value="1"/>
</dbReference>
<keyword evidence="2" id="KW-0548">Nucleotidyltransferase</keyword>
<dbReference type="STRING" id="398512.Bccel_5146"/>
<protein>
    <submittedName>
        <fullName evidence="2">RNA-directed DNA polymerase (Reverse transcriptase)</fullName>
    </submittedName>
</protein>
<name>A0A0L6JVX1_9FIRM</name>
<dbReference type="EMBL" id="LGTC01000001">
    <property type="protein sequence ID" value="KNY29869.1"/>
    <property type="molecule type" value="Genomic_DNA"/>
</dbReference>
<dbReference type="PANTHER" id="PTHR33642:SF4">
    <property type="entry name" value="COX1_OXI3 INTRON 1 PROTEIN-RELATED"/>
    <property type="match status" value="1"/>
</dbReference>
<keyword evidence="2" id="KW-0808">Transferase</keyword>
<dbReference type="InterPro" id="IPR000477">
    <property type="entry name" value="RT_dom"/>
</dbReference>
<proteinExistence type="predicted"/>
<gene>
    <name evidence="2" type="ORF">Bccel_5146</name>
</gene>
<reference evidence="3" key="1">
    <citation type="submission" date="2015-07" db="EMBL/GenBank/DDBJ databases">
        <title>Near-Complete Genome Sequence of the Cellulolytic Bacterium Bacteroides (Pseudobacteroides) cellulosolvens ATCC 35603.</title>
        <authorList>
            <person name="Dassa B."/>
            <person name="Utturkar S.M."/>
            <person name="Klingeman D.M."/>
            <person name="Hurt R.A."/>
            <person name="Keller M."/>
            <person name="Xu J."/>
            <person name="Reddy Y.H.K."/>
            <person name="Borovok I."/>
            <person name="Grinberg I.R."/>
            <person name="Lamed R."/>
            <person name="Zhivin O."/>
            <person name="Bayer E.A."/>
            <person name="Brown S.D."/>
        </authorList>
    </citation>
    <scope>NUCLEOTIDE SEQUENCE [LARGE SCALE GENOMIC DNA]</scope>
    <source>
        <strain evidence="3">DSM 2933</strain>
    </source>
</reference>
<dbReference type="AlphaFoldDB" id="A0A0L6JVX1"/>
<sequence>MNNKTAKEILKQMHTLRSLDPMVPDYIRVKYTRYDDDFVVCIIGSKKSAEEIMDKIKELLNTRLKLELNMDKTIITNLATERARFLGFEILKTTNCTFTKKNTLITAIG</sequence>
<keyword evidence="2" id="KW-0695">RNA-directed DNA polymerase</keyword>
<evidence type="ECO:0000259" key="1">
    <source>
        <dbReference type="PROSITE" id="PS50878"/>
    </source>
</evidence>
<comment type="caution">
    <text evidence="2">The sequence shown here is derived from an EMBL/GenBank/DDBJ whole genome shotgun (WGS) entry which is preliminary data.</text>
</comment>
<evidence type="ECO:0000313" key="3">
    <source>
        <dbReference type="Proteomes" id="UP000036923"/>
    </source>
</evidence>
<dbReference type="PROSITE" id="PS50878">
    <property type="entry name" value="RT_POL"/>
    <property type="match status" value="1"/>
</dbReference>
<keyword evidence="3" id="KW-1185">Reference proteome</keyword>